<reference evidence="4 5" key="2">
    <citation type="submission" date="2024-02" db="EMBL/GenBank/DDBJ databases">
        <title>The Genome Sequence of Enterococcus sp. DIV0159.</title>
        <authorList>
            <person name="Earl A."/>
            <person name="Manson A."/>
            <person name="Gilmore M."/>
            <person name="Sanders J."/>
            <person name="Shea T."/>
            <person name="Howe W."/>
            <person name="Livny J."/>
            <person name="Cuomo C."/>
            <person name="Neafsey D."/>
            <person name="Birren B."/>
        </authorList>
    </citation>
    <scope>NUCLEOTIDE SEQUENCE [LARGE SCALE GENOMIC DNA]</scope>
    <source>
        <strain evidence="4 5">665A</strain>
    </source>
</reference>
<reference evidence="4 5" key="1">
    <citation type="submission" date="2021-03" db="EMBL/GenBank/DDBJ databases">
        <authorList>
            <person name="Gilmore M.S."/>
            <person name="Schwartzman J."/>
            <person name="Van Tyne D."/>
            <person name="Martin M."/>
            <person name="Earl A.M."/>
            <person name="Manson A.L."/>
            <person name="Straub T."/>
            <person name="Salamzade R."/>
            <person name="Saavedra J."/>
            <person name="Lebreton F."/>
            <person name="Prichula J."/>
            <person name="Schaufler K."/>
            <person name="Gaca A."/>
            <person name="Sgardioli B."/>
            <person name="Wagenaar J."/>
            <person name="Strong T."/>
        </authorList>
    </citation>
    <scope>NUCLEOTIDE SEQUENCE [LARGE SCALE GENOMIC DNA]</scope>
    <source>
        <strain evidence="4 5">665A</strain>
    </source>
</reference>
<keyword evidence="2" id="KW-0808">Transferase</keyword>
<dbReference type="PANTHER" id="PTHR43861:SF1">
    <property type="entry name" value="TRANS-ACONITATE 2-METHYLTRANSFERASE"/>
    <property type="match status" value="1"/>
</dbReference>
<organism evidence="4 5">
    <name type="scientific">Candidatus Enterococcus ferrettii</name>
    <dbReference type="NCBI Taxonomy" id="2815324"/>
    <lineage>
        <taxon>Bacteria</taxon>
        <taxon>Bacillati</taxon>
        <taxon>Bacillota</taxon>
        <taxon>Bacilli</taxon>
        <taxon>Lactobacillales</taxon>
        <taxon>Enterococcaceae</taxon>
        <taxon>Enterococcus</taxon>
    </lineage>
</organism>
<dbReference type="InterPro" id="IPR029063">
    <property type="entry name" value="SAM-dependent_MTases_sf"/>
</dbReference>
<evidence type="ECO:0000256" key="2">
    <source>
        <dbReference type="ARBA" id="ARBA00022679"/>
    </source>
</evidence>
<dbReference type="RefSeq" id="WP_207702604.1">
    <property type="nucleotide sequence ID" value="NZ_JAFREL020000003.1"/>
</dbReference>
<keyword evidence="5" id="KW-1185">Reference proteome</keyword>
<feature type="domain" description="Methyltransferase" evidence="3">
    <location>
        <begin position="51"/>
        <end position="143"/>
    </location>
</feature>
<evidence type="ECO:0000313" key="5">
    <source>
        <dbReference type="Proteomes" id="UP000664357"/>
    </source>
</evidence>
<dbReference type="InterPro" id="IPR041698">
    <property type="entry name" value="Methyltransf_25"/>
</dbReference>
<proteinExistence type="predicted"/>
<dbReference type="EMBL" id="JAFREL020000003">
    <property type="protein sequence ID" value="MEO1771874.1"/>
    <property type="molecule type" value="Genomic_DNA"/>
</dbReference>
<dbReference type="Proteomes" id="UP000664357">
    <property type="component" value="Unassembled WGS sequence"/>
</dbReference>
<dbReference type="Pfam" id="PF13649">
    <property type="entry name" value="Methyltransf_25"/>
    <property type="match status" value="1"/>
</dbReference>
<sequence>MSRMKDVLNHFESEASEFDSIITKLIPDYNQMCTILLEFIPYTPEDTFSFIDLGTGTGTLAKRIKDKFPNSSATCVDISSNMLAIAEQKLGSTAEFIQSDFYSFAFDKSYDLIVSSLALHHIESTEEKSDFYKKIFNALSPTGTFLNIDVLLGANDFIQQKYLNNWKNFMLKSTSKQEVEETWLKNYHSEDRPASLFDHFILLNDAGFTEIDCLYKSYNYGVYMAAK</sequence>
<dbReference type="CDD" id="cd02440">
    <property type="entry name" value="AdoMet_MTases"/>
    <property type="match status" value="1"/>
</dbReference>
<keyword evidence="1" id="KW-0489">Methyltransferase</keyword>
<name>A0ABV0ETA8_9ENTE</name>
<dbReference type="PANTHER" id="PTHR43861">
    <property type="entry name" value="TRANS-ACONITATE 2-METHYLTRANSFERASE-RELATED"/>
    <property type="match status" value="1"/>
</dbReference>
<evidence type="ECO:0000313" key="4">
    <source>
        <dbReference type="EMBL" id="MEO1771874.1"/>
    </source>
</evidence>
<comment type="caution">
    <text evidence="4">The sequence shown here is derived from an EMBL/GenBank/DDBJ whole genome shotgun (WGS) entry which is preliminary data.</text>
</comment>
<dbReference type="SUPFAM" id="SSF53335">
    <property type="entry name" value="S-adenosyl-L-methionine-dependent methyltransferases"/>
    <property type="match status" value="1"/>
</dbReference>
<gene>
    <name evidence="4" type="ORF">JZO67_003856</name>
</gene>
<evidence type="ECO:0000256" key="1">
    <source>
        <dbReference type="ARBA" id="ARBA00022603"/>
    </source>
</evidence>
<dbReference type="Gene3D" id="3.40.50.150">
    <property type="entry name" value="Vaccinia Virus protein VP39"/>
    <property type="match status" value="1"/>
</dbReference>
<protein>
    <submittedName>
        <fullName evidence="4">tRNA (Cmo5U34)-methyltransferase</fullName>
    </submittedName>
</protein>
<accession>A0ABV0ETA8</accession>
<evidence type="ECO:0000259" key="3">
    <source>
        <dbReference type="Pfam" id="PF13649"/>
    </source>
</evidence>